<dbReference type="InterPro" id="IPR002110">
    <property type="entry name" value="Ankyrin_rpt"/>
</dbReference>
<gene>
    <name evidence="3" type="ORF">Ciccas_006527</name>
</gene>
<sequence length="193" mass="21242">MVGQLFYYPIHFAAVMGNSSGVQVLLEKLTSSDVVGQILCLDSSTSIGSDSQPRPLNMSNSISPLFIAAHKGHAVVLELLLNSCLLAQAELRNKVDSDEDLDEGFASHGPNVIDPRLQIQPGSIADSLGRTMLHFGAHFGHLDICSLLLCDQRYGIDITQRDSIYRWNALHYATAQVRKAHQYTLHQSNKTKL</sequence>
<evidence type="ECO:0000256" key="1">
    <source>
        <dbReference type="ARBA" id="ARBA00022737"/>
    </source>
</evidence>
<keyword evidence="4" id="KW-1185">Reference proteome</keyword>
<proteinExistence type="predicted"/>
<dbReference type="SMART" id="SM00248">
    <property type="entry name" value="ANK"/>
    <property type="match status" value="3"/>
</dbReference>
<dbReference type="PANTHER" id="PTHR24166:SF48">
    <property type="entry name" value="PROTEIN VAPYRIN"/>
    <property type="match status" value="1"/>
</dbReference>
<organism evidence="3 4">
    <name type="scientific">Cichlidogyrus casuarinus</name>
    <dbReference type="NCBI Taxonomy" id="1844966"/>
    <lineage>
        <taxon>Eukaryota</taxon>
        <taxon>Metazoa</taxon>
        <taxon>Spiralia</taxon>
        <taxon>Lophotrochozoa</taxon>
        <taxon>Platyhelminthes</taxon>
        <taxon>Monogenea</taxon>
        <taxon>Monopisthocotylea</taxon>
        <taxon>Dactylogyridea</taxon>
        <taxon>Ancyrocephalidae</taxon>
        <taxon>Cichlidogyrus</taxon>
    </lineage>
</organism>
<dbReference type="AlphaFoldDB" id="A0ABD2Q5J1"/>
<dbReference type="Proteomes" id="UP001626550">
    <property type="component" value="Unassembled WGS sequence"/>
</dbReference>
<comment type="caution">
    <text evidence="3">The sequence shown here is derived from an EMBL/GenBank/DDBJ whole genome shotgun (WGS) entry which is preliminary data.</text>
</comment>
<evidence type="ECO:0000313" key="4">
    <source>
        <dbReference type="Proteomes" id="UP001626550"/>
    </source>
</evidence>
<dbReference type="Pfam" id="PF12796">
    <property type="entry name" value="Ank_2"/>
    <property type="match status" value="1"/>
</dbReference>
<evidence type="ECO:0000313" key="3">
    <source>
        <dbReference type="EMBL" id="KAL3314844.1"/>
    </source>
</evidence>
<dbReference type="InterPro" id="IPR036770">
    <property type="entry name" value="Ankyrin_rpt-contain_sf"/>
</dbReference>
<dbReference type="SUPFAM" id="SSF48403">
    <property type="entry name" value="Ankyrin repeat"/>
    <property type="match status" value="1"/>
</dbReference>
<dbReference type="PANTHER" id="PTHR24166">
    <property type="entry name" value="ROLLING PEBBLES, ISOFORM B"/>
    <property type="match status" value="1"/>
</dbReference>
<dbReference type="EMBL" id="JBJKFK010000891">
    <property type="protein sequence ID" value="KAL3314844.1"/>
    <property type="molecule type" value="Genomic_DNA"/>
</dbReference>
<name>A0ABD2Q5J1_9PLAT</name>
<keyword evidence="2" id="KW-0040">ANK repeat</keyword>
<reference evidence="3 4" key="1">
    <citation type="submission" date="2024-11" db="EMBL/GenBank/DDBJ databases">
        <title>Adaptive evolution of stress response genes in parasites aligns with host niche diversity.</title>
        <authorList>
            <person name="Hahn C."/>
            <person name="Resl P."/>
        </authorList>
    </citation>
    <scope>NUCLEOTIDE SEQUENCE [LARGE SCALE GENOMIC DNA]</scope>
    <source>
        <strain evidence="3">EGGRZ-B1_66</strain>
        <tissue evidence="3">Body</tissue>
    </source>
</reference>
<keyword evidence="1" id="KW-0677">Repeat</keyword>
<accession>A0ABD2Q5J1</accession>
<dbReference type="InterPro" id="IPR050889">
    <property type="entry name" value="Dendritic_Spine_Reg/Scaffold"/>
</dbReference>
<dbReference type="Gene3D" id="1.25.40.20">
    <property type="entry name" value="Ankyrin repeat-containing domain"/>
    <property type="match status" value="1"/>
</dbReference>
<evidence type="ECO:0000256" key="2">
    <source>
        <dbReference type="ARBA" id="ARBA00023043"/>
    </source>
</evidence>
<protein>
    <submittedName>
        <fullName evidence="3">Uncharacterized protein</fullName>
    </submittedName>
</protein>